<evidence type="ECO:0000313" key="1">
    <source>
        <dbReference type="EMBL" id="KAH3689900.1"/>
    </source>
</evidence>
<organism evidence="1 2">
    <name type="scientific">Dreissena polymorpha</name>
    <name type="common">Zebra mussel</name>
    <name type="synonym">Mytilus polymorpha</name>
    <dbReference type="NCBI Taxonomy" id="45954"/>
    <lineage>
        <taxon>Eukaryota</taxon>
        <taxon>Metazoa</taxon>
        <taxon>Spiralia</taxon>
        <taxon>Lophotrochozoa</taxon>
        <taxon>Mollusca</taxon>
        <taxon>Bivalvia</taxon>
        <taxon>Autobranchia</taxon>
        <taxon>Heteroconchia</taxon>
        <taxon>Euheterodonta</taxon>
        <taxon>Imparidentia</taxon>
        <taxon>Neoheterodontei</taxon>
        <taxon>Myida</taxon>
        <taxon>Dreissenoidea</taxon>
        <taxon>Dreissenidae</taxon>
        <taxon>Dreissena</taxon>
    </lineage>
</organism>
<proteinExistence type="predicted"/>
<protein>
    <submittedName>
        <fullName evidence="1">Uncharacterized protein</fullName>
    </submittedName>
</protein>
<name>A0A9D3Y138_DREPO</name>
<accession>A0A9D3Y138</accession>
<dbReference type="Gene3D" id="3.90.70.120">
    <property type="match status" value="1"/>
</dbReference>
<dbReference type="InterPro" id="IPR038765">
    <property type="entry name" value="Papain-like_cys_pep_sf"/>
</dbReference>
<evidence type="ECO:0000313" key="2">
    <source>
        <dbReference type="Proteomes" id="UP000828390"/>
    </source>
</evidence>
<reference evidence="1" key="1">
    <citation type="journal article" date="2019" name="bioRxiv">
        <title>The Genome of the Zebra Mussel, Dreissena polymorpha: A Resource for Invasive Species Research.</title>
        <authorList>
            <person name="McCartney M.A."/>
            <person name="Auch B."/>
            <person name="Kono T."/>
            <person name="Mallez S."/>
            <person name="Zhang Y."/>
            <person name="Obille A."/>
            <person name="Becker A."/>
            <person name="Abrahante J.E."/>
            <person name="Garbe J."/>
            <person name="Badalamenti J.P."/>
            <person name="Herman A."/>
            <person name="Mangelson H."/>
            <person name="Liachko I."/>
            <person name="Sullivan S."/>
            <person name="Sone E.D."/>
            <person name="Koren S."/>
            <person name="Silverstein K.A.T."/>
            <person name="Beckman K.B."/>
            <person name="Gohl D.M."/>
        </authorList>
    </citation>
    <scope>NUCLEOTIDE SEQUENCE</scope>
    <source>
        <strain evidence="1">Duluth1</strain>
        <tissue evidence="1">Whole animal</tissue>
    </source>
</reference>
<dbReference type="AlphaFoldDB" id="A0A9D3Y138"/>
<dbReference type="EMBL" id="JAIWYP010000089">
    <property type="protein sequence ID" value="KAH3689900.1"/>
    <property type="molecule type" value="Genomic_DNA"/>
</dbReference>
<comment type="caution">
    <text evidence="1">The sequence shown here is derived from an EMBL/GenBank/DDBJ whole genome shotgun (WGS) entry which is preliminary data.</text>
</comment>
<gene>
    <name evidence="1" type="ORF">DPMN_190859</name>
</gene>
<sequence>MLSVKATCHQGNLKYGGAGRQCTANSLAAMQFAKHKDPKDWNQTDLDTILSSGDSVYCSISLKNEANLRISELPTDTFHVEKTFSGSIFRNVSEPPFATLHDSLVVLKKYCFVTIDCYTMAVIKLSKDIVCLMHIVETLRVYPAQMAQLY</sequence>
<reference evidence="1" key="2">
    <citation type="submission" date="2020-11" db="EMBL/GenBank/DDBJ databases">
        <authorList>
            <person name="McCartney M.A."/>
            <person name="Auch B."/>
            <person name="Kono T."/>
            <person name="Mallez S."/>
            <person name="Becker A."/>
            <person name="Gohl D.M."/>
            <person name="Silverstein K.A.T."/>
            <person name="Koren S."/>
            <person name="Bechman K.B."/>
            <person name="Herman A."/>
            <person name="Abrahante J.E."/>
            <person name="Garbe J."/>
        </authorList>
    </citation>
    <scope>NUCLEOTIDE SEQUENCE</scope>
    <source>
        <strain evidence="1">Duluth1</strain>
        <tissue evidence="1">Whole animal</tissue>
    </source>
</reference>
<dbReference type="Proteomes" id="UP000828390">
    <property type="component" value="Unassembled WGS sequence"/>
</dbReference>
<keyword evidence="2" id="KW-1185">Reference proteome</keyword>
<dbReference type="SUPFAM" id="SSF54001">
    <property type="entry name" value="Cysteine proteinases"/>
    <property type="match status" value="1"/>
</dbReference>